<evidence type="ECO:0000259" key="11">
    <source>
        <dbReference type="Pfam" id="PF01433"/>
    </source>
</evidence>
<comment type="cofactor">
    <cofactor evidence="9">
        <name>Zn(2+)</name>
        <dbReference type="ChEBI" id="CHEBI:29105"/>
    </cofactor>
    <text evidence="9">Binds 1 zinc ion per subunit.</text>
</comment>
<dbReference type="Pfam" id="PF11838">
    <property type="entry name" value="ERAP1_C"/>
    <property type="match status" value="1"/>
</dbReference>
<dbReference type="AlphaFoldDB" id="A0A814CIC1"/>
<dbReference type="Gene3D" id="1.10.390.10">
    <property type="entry name" value="Neutral Protease Domain 2"/>
    <property type="match status" value="1"/>
</dbReference>
<dbReference type="GO" id="GO:0005737">
    <property type="term" value="C:cytoplasm"/>
    <property type="evidence" value="ECO:0007669"/>
    <property type="project" value="TreeGrafter"/>
</dbReference>
<feature type="active site" description="Proton acceptor" evidence="8">
    <location>
        <position position="36"/>
    </location>
</feature>
<evidence type="ECO:0008006" key="15">
    <source>
        <dbReference type="Google" id="ProtNLM"/>
    </source>
</evidence>
<evidence type="ECO:0000256" key="9">
    <source>
        <dbReference type="PIRSR" id="PIRSR634016-3"/>
    </source>
</evidence>
<dbReference type="InterPro" id="IPR050344">
    <property type="entry name" value="Peptidase_M1_aminopeptidases"/>
</dbReference>
<keyword evidence="3" id="KW-0645">Protease</keyword>
<evidence type="ECO:0000313" key="14">
    <source>
        <dbReference type="Proteomes" id="UP000663879"/>
    </source>
</evidence>
<comment type="caution">
    <text evidence="13">The sequence shown here is derived from an EMBL/GenBank/DDBJ whole genome shotgun (WGS) entry which is preliminary data.</text>
</comment>
<reference evidence="13" key="1">
    <citation type="submission" date="2021-02" db="EMBL/GenBank/DDBJ databases">
        <authorList>
            <person name="Nowell W R."/>
        </authorList>
    </citation>
    <scope>NUCLEOTIDE SEQUENCE</scope>
    <source>
        <strain evidence="13">Ploen Becks lab</strain>
    </source>
</reference>
<keyword evidence="2" id="KW-0031">Aminopeptidase</keyword>
<dbReference type="InterPro" id="IPR001930">
    <property type="entry name" value="Peptidase_M1"/>
</dbReference>
<evidence type="ECO:0000259" key="12">
    <source>
        <dbReference type="Pfam" id="PF11838"/>
    </source>
</evidence>
<protein>
    <recommendedName>
        <fullName evidence="15">Aminopeptidase</fullName>
    </recommendedName>
</protein>
<keyword evidence="7" id="KW-0482">Metalloprotease</keyword>
<dbReference type="PANTHER" id="PTHR11533">
    <property type="entry name" value="PROTEASE M1 ZINC METALLOPROTEASE"/>
    <property type="match status" value="1"/>
</dbReference>
<feature type="binding site" evidence="9">
    <location>
        <position position="39"/>
    </location>
    <ligand>
        <name>Zn(2+)</name>
        <dbReference type="ChEBI" id="CHEBI:29105"/>
        <note>catalytic</note>
    </ligand>
</feature>
<dbReference type="PANTHER" id="PTHR11533:SF174">
    <property type="entry name" value="PUROMYCIN-SENSITIVE AMINOPEPTIDASE-RELATED"/>
    <property type="match status" value="1"/>
</dbReference>
<dbReference type="OrthoDB" id="275509at2759"/>
<feature type="binding site" evidence="9">
    <location>
        <position position="58"/>
    </location>
    <ligand>
        <name>Zn(2+)</name>
        <dbReference type="ChEBI" id="CHEBI:29105"/>
        <note>catalytic</note>
    </ligand>
</feature>
<dbReference type="GO" id="GO:0070006">
    <property type="term" value="F:metalloaminopeptidase activity"/>
    <property type="evidence" value="ECO:0007669"/>
    <property type="project" value="TreeGrafter"/>
</dbReference>
<evidence type="ECO:0000256" key="2">
    <source>
        <dbReference type="ARBA" id="ARBA00022438"/>
    </source>
</evidence>
<dbReference type="InterPro" id="IPR027268">
    <property type="entry name" value="Peptidase_M4/M1_CTD_sf"/>
</dbReference>
<dbReference type="GO" id="GO:0005615">
    <property type="term" value="C:extracellular space"/>
    <property type="evidence" value="ECO:0007669"/>
    <property type="project" value="TreeGrafter"/>
</dbReference>
<keyword evidence="5" id="KW-0378">Hydrolase</keyword>
<evidence type="ECO:0000256" key="10">
    <source>
        <dbReference type="PIRSR" id="PIRSR634016-4"/>
    </source>
</evidence>
<dbReference type="InterPro" id="IPR014782">
    <property type="entry name" value="Peptidase_M1_dom"/>
</dbReference>
<feature type="domain" description="Peptidase M1 membrane alanine aminopeptidase" evidence="11">
    <location>
        <begin position="1"/>
        <end position="180"/>
    </location>
</feature>
<dbReference type="InterPro" id="IPR034016">
    <property type="entry name" value="M1_APN-typ"/>
</dbReference>
<feature type="site" description="Transition state stabilizer" evidence="10">
    <location>
        <position position="121"/>
    </location>
</feature>
<dbReference type="Gene3D" id="2.60.40.1910">
    <property type="match status" value="1"/>
</dbReference>
<evidence type="ECO:0000256" key="4">
    <source>
        <dbReference type="ARBA" id="ARBA00022723"/>
    </source>
</evidence>
<dbReference type="Pfam" id="PF01433">
    <property type="entry name" value="Peptidase_M1"/>
    <property type="match status" value="1"/>
</dbReference>
<keyword evidence="4 9" id="KW-0479">Metal-binding</keyword>
<dbReference type="GO" id="GO:0043171">
    <property type="term" value="P:peptide catabolic process"/>
    <property type="evidence" value="ECO:0007669"/>
    <property type="project" value="TreeGrafter"/>
</dbReference>
<dbReference type="FunFam" id="1.10.390.10:FF:000006">
    <property type="entry name" value="Puromycin-sensitive aminopeptidase"/>
    <property type="match status" value="1"/>
</dbReference>
<evidence type="ECO:0000256" key="3">
    <source>
        <dbReference type="ARBA" id="ARBA00022670"/>
    </source>
</evidence>
<evidence type="ECO:0000313" key="13">
    <source>
        <dbReference type="EMBL" id="CAF0941231.1"/>
    </source>
</evidence>
<comment type="similarity">
    <text evidence="1">Belongs to the peptidase M1 family.</text>
</comment>
<dbReference type="GO" id="GO:0008270">
    <property type="term" value="F:zinc ion binding"/>
    <property type="evidence" value="ECO:0007669"/>
    <property type="project" value="InterPro"/>
</dbReference>
<evidence type="ECO:0000256" key="1">
    <source>
        <dbReference type="ARBA" id="ARBA00010136"/>
    </source>
</evidence>
<gene>
    <name evidence="13" type="ORF">OXX778_LOCUS13439</name>
</gene>
<organism evidence="13 14">
    <name type="scientific">Brachionus calyciflorus</name>
    <dbReference type="NCBI Taxonomy" id="104777"/>
    <lineage>
        <taxon>Eukaryota</taxon>
        <taxon>Metazoa</taxon>
        <taxon>Spiralia</taxon>
        <taxon>Gnathifera</taxon>
        <taxon>Rotifera</taxon>
        <taxon>Eurotatoria</taxon>
        <taxon>Monogononta</taxon>
        <taxon>Pseudotrocha</taxon>
        <taxon>Ploima</taxon>
        <taxon>Brachionidae</taxon>
        <taxon>Brachionus</taxon>
    </lineage>
</organism>
<feature type="domain" description="ERAP1-like C-terminal" evidence="12">
    <location>
        <begin position="263"/>
        <end position="579"/>
    </location>
</feature>
<keyword evidence="6 9" id="KW-0862">Zinc</keyword>
<dbReference type="PRINTS" id="PR00756">
    <property type="entry name" value="ALADIPTASE"/>
</dbReference>
<evidence type="ECO:0000256" key="5">
    <source>
        <dbReference type="ARBA" id="ARBA00022801"/>
    </source>
</evidence>
<evidence type="ECO:0000256" key="6">
    <source>
        <dbReference type="ARBA" id="ARBA00022833"/>
    </source>
</evidence>
<evidence type="ECO:0000256" key="8">
    <source>
        <dbReference type="PIRSR" id="PIRSR634016-1"/>
    </source>
</evidence>
<name>A0A814CIC1_9BILA</name>
<dbReference type="CDD" id="cd09601">
    <property type="entry name" value="M1_APN-Q_like"/>
    <property type="match status" value="1"/>
</dbReference>
<dbReference type="Proteomes" id="UP000663879">
    <property type="component" value="Unassembled WGS sequence"/>
</dbReference>
<dbReference type="GO" id="GO:0006508">
    <property type="term" value="P:proteolysis"/>
    <property type="evidence" value="ECO:0007669"/>
    <property type="project" value="UniProtKB-KW"/>
</dbReference>
<dbReference type="InterPro" id="IPR024571">
    <property type="entry name" value="ERAP1-like_C_dom"/>
</dbReference>
<dbReference type="GO" id="GO:0016020">
    <property type="term" value="C:membrane"/>
    <property type="evidence" value="ECO:0007669"/>
    <property type="project" value="TreeGrafter"/>
</dbReference>
<sequence length="597" mass="69557">MENFGLLTFKESLLLIDQSNFSVQTRAEVALVVAHEIAHQWFGNIVTMEWWTDLWLNEGFATWIEYLCIDYCFPDWNIWNLYATDHLYRAFNLDGLKSSHPIEVNVGLPSEINQIFDSISYCKGSAVLRMLNDYVGKDAFIKGLQNYLQKFEFRNATSEDLWNEIDYASNKSVKQMMQAWTKEQGYPVVYASSRLDQNKNTILILEQEQFYNCPLEKTEHNDKIWNIPISIVIKSSFPNIFKAFLLDKKICEFELGKIEDDEWIKINADNIGFYKVNYSKELFDRFFRNLDDTIKLGSSLDRYGLINDAFSFVFSGDLKAGELMRVLKIFKNETDAHVWITIFKNLHFLSKCLLDRSYFAEYKKFLADLIIEVKKKIGFEVKPNEDDLVKLLKENVLYILAKIDDPEFRDFAIESYKNRSNKKIPCDLQKAVYTCVLRNGDSSVIDEFIELYQKSPTPEEKEKTAILLGEVCSSELIDKVLNLSISSIVTLEETVFMIVSVAKNSTNPISLDKAWNFVKDNWSLFVNRYADSVILGRLLKPLIENFSTDEKLLEVEKFFKENPVPQADQAIKQAIELARSNIYFLEKQDREFELFFS</sequence>
<evidence type="ECO:0000256" key="7">
    <source>
        <dbReference type="ARBA" id="ARBA00023049"/>
    </source>
</evidence>
<feature type="binding site" evidence="9">
    <location>
        <position position="35"/>
    </location>
    <ligand>
        <name>Zn(2+)</name>
        <dbReference type="ChEBI" id="CHEBI:29105"/>
        <note>catalytic</note>
    </ligand>
</feature>
<dbReference type="GO" id="GO:0042277">
    <property type="term" value="F:peptide binding"/>
    <property type="evidence" value="ECO:0007669"/>
    <property type="project" value="TreeGrafter"/>
</dbReference>
<proteinExistence type="inferred from homology"/>
<keyword evidence="14" id="KW-1185">Reference proteome</keyword>
<dbReference type="Gene3D" id="1.25.50.20">
    <property type="match status" value="1"/>
</dbReference>
<dbReference type="SUPFAM" id="SSF55486">
    <property type="entry name" value="Metalloproteases ('zincins'), catalytic domain"/>
    <property type="match status" value="1"/>
</dbReference>
<accession>A0A814CIC1</accession>
<dbReference type="EMBL" id="CAJNOC010002581">
    <property type="protein sequence ID" value="CAF0941231.1"/>
    <property type="molecule type" value="Genomic_DNA"/>
</dbReference>